<evidence type="ECO:0000313" key="1">
    <source>
        <dbReference type="EMBL" id="GIY64403.1"/>
    </source>
</evidence>
<dbReference type="AlphaFoldDB" id="A0AAV4V324"/>
<dbReference type="EMBL" id="BPLQ01012314">
    <property type="protein sequence ID" value="GIY64403.1"/>
    <property type="molecule type" value="Genomic_DNA"/>
</dbReference>
<keyword evidence="2" id="KW-1185">Reference proteome</keyword>
<accession>A0AAV4V324</accession>
<protein>
    <submittedName>
        <fullName evidence="1">Uncharacterized protein</fullName>
    </submittedName>
</protein>
<sequence length="171" mass="18674">MVKSADLPTHLLRSDAVSRAAMGIIFNPQMCIADTIVRSAHVQDDPRGTVTEPFGRRKTCKDSVFETSSTQQRDNLQAEEIGTYVDTGISLHAIQRLNVSIVTCSLSPCCSLLTKKPSAVTPPSDKGHPSNWSQPLYFGGERQDTESLRCGQPPTSLLAILHQEKILKGLN</sequence>
<evidence type="ECO:0000313" key="2">
    <source>
        <dbReference type="Proteomes" id="UP001054837"/>
    </source>
</evidence>
<dbReference type="Proteomes" id="UP001054837">
    <property type="component" value="Unassembled WGS sequence"/>
</dbReference>
<gene>
    <name evidence="1" type="ORF">CDAR_579431</name>
</gene>
<organism evidence="1 2">
    <name type="scientific">Caerostris darwini</name>
    <dbReference type="NCBI Taxonomy" id="1538125"/>
    <lineage>
        <taxon>Eukaryota</taxon>
        <taxon>Metazoa</taxon>
        <taxon>Ecdysozoa</taxon>
        <taxon>Arthropoda</taxon>
        <taxon>Chelicerata</taxon>
        <taxon>Arachnida</taxon>
        <taxon>Araneae</taxon>
        <taxon>Araneomorphae</taxon>
        <taxon>Entelegynae</taxon>
        <taxon>Araneoidea</taxon>
        <taxon>Araneidae</taxon>
        <taxon>Caerostris</taxon>
    </lineage>
</organism>
<comment type="caution">
    <text evidence="1">The sequence shown here is derived from an EMBL/GenBank/DDBJ whole genome shotgun (WGS) entry which is preliminary data.</text>
</comment>
<proteinExistence type="predicted"/>
<name>A0AAV4V324_9ARAC</name>
<reference evidence="1 2" key="1">
    <citation type="submission" date="2021-06" db="EMBL/GenBank/DDBJ databases">
        <title>Caerostris darwini draft genome.</title>
        <authorList>
            <person name="Kono N."/>
            <person name="Arakawa K."/>
        </authorList>
    </citation>
    <scope>NUCLEOTIDE SEQUENCE [LARGE SCALE GENOMIC DNA]</scope>
</reference>